<evidence type="ECO:0000313" key="1">
    <source>
        <dbReference type="EMBL" id="GGG20673.1"/>
    </source>
</evidence>
<dbReference type="Proteomes" id="UP000644756">
    <property type="component" value="Unassembled WGS sequence"/>
</dbReference>
<gene>
    <name evidence="1" type="ORF">GCM10010916_41730</name>
</gene>
<keyword evidence="2" id="KW-1185">Reference proteome</keyword>
<organism evidence="1 2">
    <name type="scientific">Paenibacillus abyssi</name>
    <dbReference type="NCBI Taxonomy" id="1340531"/>
    <lineage>
        <taxon>Bacteria</taxon>
        <taxon>Bacillati</taxon>
        <taxon>Bacillota</taxon>
        <taxon>Bacilli</taxon>
        <taxon>Bacillales</taxon>
        <taxon>Paenibacillaceae</taxon>
        <taxon>Paenibacillus</taxon>
    </lineage>
</organism>
<dbReference type="RefSeq" id="WP_188533011.1">
    <property type="nucleotide sequence ID" value="NZ_BMGR01000016.1"/>
</dbReference>
<sequence length="113" mass="12848">MNVVGAHVRRAVNKDGARCGEVEVRTDDPARAEMLVYFSASQDNDYDMHSIVHNDAAAEIDWYDNNMHNAFEEISGNLFESDEMKTKWGEREVFKEAILSFGNVRADLAEIIH</sequence>
<evidence type="ECO:0000313" key="2">
    <source>
        <dbReference type="Proteomes" id="UP000644756"/>
    </source>
</evidence>
<comment type="caution">
    <text evidence="1">The sequence shown here is derived from an EMBL/GenBank/DDBJ whole genome shotgun (WGS) entry which is preliminary data.</text>
</comment>
<reference evidence="1" key="1">
    <citation type="journal article" date="2014" name="Int. J. Syst. Evol. Microbiol.">
        <title>Complete genome sequence of Corynebacterium casei LMG S-19264T (=DSM 44701T), isolated from a smear-ripened cheese.</title>
        <authorList>
            <consortium name="US DOE Joint Genome Institute (JGI-PGF)"/>
            <person name="Walter F."/>
            <person name="Albersmeier A."/>
            <person name="Kalinowski J."/>
            <person name="Ruckert C."/>
        </authorList>
    </citation>
    <scope>NUCLEOTIDE SEQUENCE</scope>
    <source>
        <strain evidence="1">CGMCC 1.12987</strain>
    </source>
</reference>
<proteinExistence type="predicted"/>
<dbReference type="AlphaFoldDB" id="A0A917G316"/>
<protein>
    <submittedName>
        <fullName evidence="1">Uncharacterized protein</fullName>
    </submittedName>
</protein>
<name>A0A917G316_9BACL</name>
<dbReference type="EMBL" id="BMGR01000016">
    <property type="protein sequence ID" value="GGG20673.1"/>
    <property type="molecule type" value="Genomic_DNA"/>
</dbReference>
<reference evidence="1" key="2">
    <citation type="submission" date="2020-09" db="EMBL/GenBank/DDBJ databases">
        <authorList>
            <person name="Sun Q."/>
            <person name="Zhou Y."/>
        </authorList>
    </citation>
    <scope>NUCLEOTIDE SEQUENCE</scope>
    <source>
        <strain evidence="1">CGMCC 1.12987</strain>
    </source>
</reference>
<accession>A0A917G316</accession>